<proteinExistence type="predicted"/>
<accession>A0A2H1EER1</accession>
<dbReference type="Proteomes" id="UP000232412">
    <property type="component" value="Unassembled WGS sequence"/>
</dbReference>
<protein>
    <submittedName>
        <fullName evidence="1">Uncharacterized protein</fullName>
    </submittedName>
</protein>
<dbReference type="OrthoDB" id="9026at2157"/>
<dbReference type="AlphaFoldDB" id="A0A2H1EER1"/>
<dbReference type="EMBL" id="FRFC01000001">
    <property type="protein sequence ID" value="SHO42504.1"/>
    <property type="molecule type" value="Genomic_DNA"/>
</dbReference>
<organism evidence="1 2">
    <name type="scientific">Nitrosotalea sinensis</name>
    <dbReference type="NCBI Taxonomy" id="1499975"/>
    <lineage>
        <taxon>Archaea</taxon>
        <taxon>Nitrososphaerota</taxon>
        <taxon>Nitrososphaeria</taxon>
        <taxon>Nitrosotaleales</taxon>
        <taxon>Nitrosotaleaceae</taxon>
        <taxon>Nitrosotalea</taxon>
    </lineage>
</organism>
<keyword evidence="2" id="KW-1185">Reference proteome</keyword>
<name>A0A2H1EER1_9ARCH</name>
<reference evidence="2" key="1">
    <citation type="submission" date="2016-12" db="EMBL/GenBank/DDBJ databases">
        <authorList>
            <person name="Herbold C."/>
        </authorList>
    </citation>
    <scope>NUCLEOTIDE SEQUENCE [LARGE SCALE GENOMIC DNA]</scope>
</reference>
<evidence type="ECO:0000313" key="1">
    <source>
        <dbReference type="EMBL" id="SHO42504.1"/>
    </source>
</evidence>
<dbReference type="RefSeq" id="WP_101008814.1">
    <property type="nucleotide sequence ID" value="NZ_FRFC01000001.1"/>
</dbReference>
<evidence type="ECO:0000313" key="2">
    <source>
        <dbReference type="Proteomes" id="UP000232412"/>
    </source>
</evidence>
<sequence>MFVRKGWKEGDHVFASKPNGEYKDIVVGIVTGVENSNIGVNGIIINPVGLKNKVAQGKAGPQSLEILKNPNPKECIFALIYRVEYNNFTGVFDVNTDSVEKVHKNIHNIISGWVRESIPELINNVLSLPEGQEREQAKRLLKQRMDTLYDKDLKKYMYSICRGLKILN</sequence>
<gene>
    <name evidence="1" type="ORF">NSIN_10042</name>
</gene>